<name>A0A5C3MKG3_9AGAR</name>
<evidence type="ECO:0000256" key="2">
    <source>
        <dbReference type="ARBA" id="ARBA00022490"/>
    </source>
</evidence>
<dbReference type="GO" id="GO:0006617">
    <property type="term" value="P:SRP-dependent cotranslational protein targeting to membrane, signal sequence recognition"/>
    <property type="evidence" value="ECO:0007669"/>
    <property type="project" value="TreeGrafter"/>
</dbReference>
<feature type="region of interest" description="Disordered" evidence="5">
    <location>
        <begin position="1"/>
        <end position="80"/>
    </location>
</feature>
<evidence type="ECO:0000256" key="1">
    <source>
        <dbReference type="ARBA" id="ARBA00004496"/>
    </source>
</evidence>
<dbReference type="STRING" id="68775.A0A5C3MKG3"/>
<proteinExistence type="predicted"/>
<dbReference type="EMBL" id="ML213594">
    <property type="protein sequence ID" value="TFK41641.1"/>
    <property type="molecule type" value="Genomic_DNA"/>
</dbReference>
<dbReference type="Pfam" id="PF01922">
    <property type="entry name" value="SRP19"/>
    <property type="match status" value="1"/>
</dbReference>
<organism evidence="6 7">
    <name type="scientific">Crucibulum laeve</name>
    <dbReference type="NCBI Taxonomy" id="68775"/>
    <lineage>
        <taxon>Eukaryota</taxon>
        <taxon>Fungi</taxon>
        <taxon>Dikarya</taxon>
        <taxon>Basidiomycota</taxon>
        <taxon>Agaricomycotina</taxon>
        <taxon>Agaricomycetes</taxon>
        <taxon>Agaricomycetidae</taxon>
        <taxon>Agaricales</taxon>
        <taxon>Agaricineae</taxon>
        <taxon>Nidulariaceae</taxon>
        <taxon>Crucibulum</taxon>
    </lineage>
</organism>
<evidence type="ECO:0000256" key="3">
    <source>
        <dbReference type="ARBA" id="ARBA00023135"/>
    </source>
</evidence>
<dbReference type="SUPFAM" id="SSF69695">
    <property type="entry name" value="SRP19"/>
    <property type="match status" value="1"/>
</dbReference>
<keyword evidence="3" id="KW-0733">Signal recognition particle</keyword>
<dbReference type="PANTHER" id="PTHR17453">
    <property type="entry name" value="SIGNAL RECOGNITION PARTICLE 19 KD PROTEIN"/>
    <property type="match status" value="1"/>
</dbReference>
<dbReference type="AlphaFoldDB" id="A0A5C3MKG3"/>
<gene>
    <name evidence="6" type="ORF">BDQ12DRAFT_678293</name>
</gene>
<keyword evidence="2" id="KW-0963">Cytoplasm</keyword>
<keyword evidence="7" id="KW-1185">Reference proteome</keyword>
<evidence type="ECO:0000313" key="6">
    <source>
        <dbReference type="EMBL" id="TFK41641.1"/>
    </source>
</evidence>
<feature type="compositionally biased region" description="Basic residues" evidence="5">
    <location>
        <begin position="297"/>
        <end position="307"/>
    </location>
</feature>
<dbReference type="GO" id="GO:0008312">
    <property type="term" value="F:7S RNA binding"/>
    <property type="evidence" value="ECO:0007669"/>
    <property type="project" value="InterPro"/>
</dbReference>
<evidence type="ECO:0000256" key="5">
    <source>
        <dbReference type="SAM" id="MobiDB-lite"/>
    </source>
</evidence>
<comment type="subcellular location">
    <subcellularLocation>
        <location evidence="1">Cytoplasm</location>
    </subcellularLocation>
</comment>
<dbReference type="OrthoDB" id="2190947at2759"/>
<dbReference type="InterPro" id="IPR036521">
    <property type="entry name" value="SRP19-like_sf"/>
</dbReference>
<dbReference type="Gene3D" id="3.30.56.30">
    <property type="entry name" value="Signal recognition particle, SRP19-like subunit"/>
    <property type="match status" value="1"/>
</dbReference>
<keyword evidence="4" id="KW-0687">Ribonucleoprotein</keyword>
<protein>
    <submittedName>
        <fullName evidence="6">Signal recognition particle SRP19 subunit</fullName>
    </submittedName>
</protein>
<evidence type="ECO:0000313" key="7">
    <source>
        <dbReference type="Proteomes" id="UP000308652"/>
    </source>
</evidence>
<feature type="region of interest" description="Disordered" evidence="5">
    <location>
        <begin position="210"/>
        <end position="260"/>
    </location>
</feature>
<dbReference type="PANTHER" id="PTHR17453:SF0">
    <property type="entry name" value="SIGNAL RECOGNITION PARTICLE 19 KDA PROTEIN"/>
    <property type="match status" value="1"/>
</dbReference>
<accession>A0A5C3MKG3</accession>
<dbReference type="InterPro" id="IPR002778">
    <property type="entry name" value="Signal_recog_particle_SRP19"/>
</dbReference>
<evidence type="ECO:0000256" key="4">
    <source>
        <dbReference type="ARBA" id="ARBA00023274"/>
    </source>
</evidence>
<sequence>MSRKPTVVEEFDDDTDLPLPSHPLPNLGTHGPLIQELHISDDEFEPSQLAGPASPPRQQYPPRTPVPPTENGSRRDNNTVTDITPYKTWTCIYPIYLDAKRPYGTGQRRVERAKSLWWPLSKDIADAANRLGLGTLHEVNKAHPRDWENPGRVRVQWKKDGRLLNPMIKTKKQLLEMLCFQIQHLKPENIPKPPYNTSPKEEIVVPSKSISTGASAKGKQPASIKSKSPAAPQPKQTGGRRLPIPPEPQPPLASRVSPYSPALSSGVLIETVKAGMNATETPAVGGAPPGTPGGLQKGKRKVVRVRG</sequence>
<feature type="compositionally biased region" description="Pro residues" evidence="5">
    <location>
        <begin position="53"/>
        <end position="68"/>
    </location>
</feature>
<dbReference type="Proteomes" id="UP000308652">
    <property type="component" value="Unassembled WGS sequence"/>
</dbReference>
<reference evidence="6 7" key="1">
    <citation type="journal article" date="2019" name="Nat. Ecol. Evol.">
        <title>Megaphylogeny resolves global patterns of mushroom evolution.</title>
        <authorList>
            <person name="Varga T."/>
            <person name="Krizsan K."/>
            <person name="Foldi C."/>
            <person name="Dima B."/>
            <person name="Sanchez-Garcia M."/>
            <person name="Sanchez-Ramirez S."/>
            <person name="Szollosi G.J."/>
            <person name="Szarkandi J.G."/>
            <person name="Papp V."/>
            <person name="Albert L."/>
            <person name="Andreopoulos W."/>
            <person name="Angelini C."/>
            <person name="Antonin V."/>
            <person name="Barry K.W."/>
            <person name="Bougher N.L."/>
            <person name="Buchanan P."/>
            <person name="Buyck B."/>
            <person name="Bense V."/>
            <person name="Catcheside P."/>
            <person name="Chovatia M."/>
            <person name="Cooper J."/>
            <person name="Damon W."/>
            <person name="Desjardin D."/>
            <person name="Finy P."/>
            <person name="Geml J."/>
            <person name="Haridas S."/>
            <person name="Hughes K."/>
            <person name="Justo A."/>
            <person name="Karasinski D."/>
            <person name="Kautmanova I."/>
            <person name="Kiss B."/>
            <person name="Kocsube S."/>
            <person name="Kotiranta H."/>
            <person name="LaButti K.M."/>
            <person name="Lechner B.E."/>
            <person name="Liimatainen K."/>
            <person name="Lipzen A."/>
            <person name="Lukacs Z."/>
            <person name="Mihaltcheva S."/>
            <person name="Morgado L.N."/>
            <person name="Niskanen T."/>
            <person name="Noordeloos M.E."/>
            <person name="Ohm R.A."/>
            <person name="Ortiz-Santana B."/>
            <person name="Ovrebo C."/>
            <person name="Racz N."/>
            <person name="Riley R."/>
            <person name="Savchenko A."/>
            <person name="Shiryaev A."/>
            <person name="Soop K."/>
            <person name="Spirin V."/>
            <person name="Szebenyi C."/>
            <person name="Tomsovsky M."/>
            <person name="Tulloss R.E."/>
            <person name="Uehling J."/>
            <person name="Grigoriev I.V."/>
            <person name="Vagvolgyi C."/>
            <person name="Papp T."/>
            <person name="Martin F.M."/>
            <person name="Miettinen O."/>
            <person name="Hibbett D.S."/>
            <person name="Nagy L.G."/>
        </authorList>
    </citation>
    <scope>NUCLEOTIDE SEQUENCE [LARGE SCALE GENOMIC DNA]</scope>
    <source>
        <strain evidence="6 7">CBS 166.37</strain>
    </source>
</reference>
<dbReference type="GO" id="GO:0005786">
    <property type="term" value="C:signal recognition particle, endoplasmic reticulum targeting"/>
    <property type="evidence" value="ECO:0007669"/>
    <property type="project" value="UniProtKB-KW"/>
</dbReference>
<feature type="region of interest" description="Disordered" evidence="5">
    <location>
        <begin position="279"/>
        <end position="307"/>
    </location>
</feature>